<comment type="caution">
    <text evidence="2">The sequence shown here is derived from an EMBL/GenBank/DDBJ whole genome shotgun (WGS) entry which is preliminary data.</text>
</comment>
<dbReference type="EMBL" id="BPLQ01005727">
    <property type="protein sequence ID" value="GIY16852.1"/>
    <property type="molecule type" value="Genomic_DNA"/>
</dbReference>
<reference evidence="2 3" key="1">
    <citation type="submission" date="2021-06" db="EMBL/GenBank/DDBJ databases">
        <title>Caerostris darwini draft genome.</title>
        <authorList>
            <person name="Kono N."/>
            <person name="Arakawa K."/>
        </authorList>
    </citation>
    <scope>NUCLEOTIDE SEQUENCE [LARGE SCALE GENOMIC DNA]</scope>
</reference>
<accession>A0AAV4R615</accession>
<gene>
    <name evidence="2" type="ORF">CDAR_460941</name>
</gene>
<evidence type="ECO:0000256" key="1">
    <source>
        <dbReference type="SAM" id="MobiDB-lite"/>
    </source>
</evidence>
<organism evidence="2 3">
    <name type="scientific">Caerostris darwini</name>
    <dbReference type="NCBI Taxonomy" id="1538125"/>
    <lineage>
        <taxon>Eukaryota</taxon>
        <taxon>Metazoa</taxon>
        <taxon>Ecdysozoa</taxon>
        <taxon>Arthropoda</taxon>
        <taxon>Chelicerata</taxon>
        <taxon>Arachnida</taxon>
        <taxon>Araneae</taxon>
        <taxon>Araneomorphae</taxon>
        <taxon>Entelegynae</taxon>
        <taxon>Araneoidea</taxon>
        <taxon>Araneidae</taxon>
        <taxon>Caerostris</taxon>
    </lineage>
</organism>
<protein>
    <submittedName>
        <fullName evidence="2">Uncharacterized protein</fullName>
    </submittedName>
</protein>
<name>A0AAV4R615_9ARAC</name>
<evidence type="ECO:0000313" key="3">
    <source>
        <dbReference type="Proteomes" id="UP001054837"/>
    </source>
</evidence>
<proteinExistence type="predicted"/>
<dbReference type="AlphaFoldDB" id="A0AAV4R615"/>
<evidence type="ECO:0000313" key="2">
    <source>
        <dbReference type="EMBL" id="GIY16852.1"/>
    </source>
</evidence>
<sequence length="93" mass="10550">MAPHDGCPGARIPTPSPAGKWQTDGERIHRQLPIETVSLLLIRRFLIQARSWQEFPHLIVIMVSAHHRYPTLIIDVATSCRMFVIVLILLSSK</sequence>
<feature type="region of interest" description="Disordered" evidence="1">
    <location>
        <begin position="1"/>
        <end position="23"/>
    </location>
</feature>
<keyword evidence="3" id="KW-1185">Reference proteome</keyword>
<dbReference type="Proteomes" id="UP001054837">
    <property type="component" value="Unassembled WGS sequence"/>
</dbReference>